<dbReference type="InterPro" id="IPR011991">
    <property type="entry name" value="ArsR-like_HTH"/>
</dbReference>
<evidence type="ECO:0000313" key="4">
    <source>
        <dbReference type="Proteomes" id="UP000435304"/>
    </source>
</evidence>
<dbReference type="PANTHER" id="PTHR36437">
    <property type="entry name" value="GLYOXALASE/BLEOMYCIN RESISTANCE PROTEIN/DIOXYGENASE"/>
    <property type="match status" value="1"/>
</dbReference>
<dbReference type="GO" id="GO:0003700">
    <property type="term" value="F:DNA-binding transcription factor activity"/>
    <property type="evidence" value="ECO:0007669"/>
    <property type="project" value="InterPro"/>
</dbReference>
<keyword evidence="4" id="KW-1185">Reference proteome</keyword>
<protein>
    <submittedName>
        <fullName evidence="3">Metalloregulator ArsR/SmtB family transcription factor</fullName>
    </submittedName>
</protein>
<accession>A0A6A9UQF4</accession>
<dbReference type="InterPro" id="IPR004360">
    <property type="entry name" value="Glyas_Fos-R_dOase_dom"/>
</dbReference>
<organism evidence="3 4">
    <name type="scientific">Auraticoccus cholistanensis</name>
    <dbReference type="NCBI Taxonomy" id="2656650"/>
    <lineage>
        <taxon>Bacteria</taxon>
        <taxon>Bacillati</taxon>
        <taxon>Actinomycetota</taxon>
        <taxon>Actinomycetes</taxon>
        <taxon>Propionibacteriales</taxon>
        <taxon>Propionibacteriaceae</taxon>
        <taxon>Auraticoccus</taxon>
    </lineage>
</organism>
<dbReference type="PANTHER" id="PTHR36437:SF2">
    <property type="entry name" value="GLYOXALASE_BLEOMYCIN RESISTANCE PROTEIN_DIOXYGENASE"/>
    <property type="match status" value="1"/>
</dbReference>
<dbReference type="InterPro" id="IPR037523">
    <property type="entry name" value="VOC_core"/>
</dbReference>
<dbReference type="Proteomes" id="UP000435304">
    <property type="component" value="Unassembled WGS sequence"/>
</dbReference>
<feature type="domain" description="HTH arsR-type" evidence="1">
    <location>
        <begin position="1"/>
        <end position="100"/>
    </location>
</feature>
<sequence length="257" mass="27990">MPNVPDVADVFRALSDPTRRAILDELSARDGQTLFELCGRLATNHDLTSSRQAVSQHLEVLQDVGLVRARRDGRYKIHHLDTAPLEPLVGRWLDRPAATRPTAAEDTGTSEEKGSGLRIALMSVLVDDQQKAVRFYTEVLGFRVKHDVPVGEARWITLVSPADPDGTELVLETSDLPAAEAYRDALVADGIPFTSFAVDDVDAEHRRLRALGVHFTQPPTVMGDTTTAVLDDTCGNLVQIHQWAPPAEPGPAPSPTP</sequence>
<dbReference type="Pfam" id="PF00903">
    <property type="entry name" value="Glyoxalase"/>
    <property type="match status" value="1"/>
</dbReference>
<evidence type="ECO:0000259" key="1">
    <source>
        <dbReference type="PROSITE" id="PS50987"/>
    </source>
</evidence>
<dbReference type="Pfam" id="PF12840">
    <property type="entry name" value="HTH_20"/>
    <property type="match status" value="1"/>
</dbReference>
<comment type="caution">
    <text evidence="3">The sequence shown here is derived from an EMBL/GenBank/DDBJ whole genome shotgun (WGS) entry which is preliminary data.</text>
</comment>
<dbReference type="InterPro" id="IPR029068">
    <property type="entry name" value="Glyas_Bleomycin-R_OHBP_Dase"/>
</dbReference>
<evidence type="ECO:0000259" key="2">
    <source>
        <dbReference type="PROSITE" id="PS51819"/>
    </source>
</evidence>
<gene>
    <name evidence="3" type="ORF">GC722_03650</name>
</gene>
<reference evidence="3 4" key="1">
    <citation type="submission" date="2019-12" db="EMBL/GenBank/DDBJ databases">
        <title>Auraticoccus cholistani sp. nov., an actinomycete isolated from soil of Cholistan desert.</title>
        <authorList>
            <person name="Cheema M.T."/>
        </authorList>
    </citation>
    <scope>NUCLEOTIDE SEQUENCE [LARGE SCALE GENOMIC DNA]</scope>
    <source>
        <strain evidence="3 4">F435</strain>
    </source>
</reference>
<name>A0A6A9UQF4_9ACTN</name>
<dbReference type="EMBL" id="WPCU01000004">
    <property type="protein sequence ID" value="MVA75126.1"/>
    <property type="molecule type" value="Genomic_DNA"/>
</dbReference>
<evidence type="ECO:0000313" key="3">
    <source>
        <dbReference type="EMBL" id="MVA75126.1"/>
    </source>
</evidence>
<dbReference type="AlphaFoldDB" id="A0A6A9UQF4"/>
<dbReference type="SUPFAM" id="SSF46785">
    <property type="entry name" value="Winged helix' DNA-binding domain"/>
    <property type="match status" value="1"/>
</dbReference>
<dbReference type="SUPFAM" id="SSF54593">
    <property type="entry name" value="Glyoxalase/Bleomycin resistance protein/Dihydroxybiphenyl dioxygenase"/>
    <property type="match status" value="1"/>
</dbReference>
<dbReference type="InterPro" id="IPR001845">
    <property type="entry name" value="HTH_ArsR_DNA-bd_dom"/>
</dbReference>
<dbReference type="PRINTS" id="PR00778">
    <property type="entry name" value="HTHARSR"/>
</dbReference>
<dbReference type="InterPro" id="IPR036388">
    <property type="entry name" value="WH-like_DNA-bd_sf"/>
</dbReference>
<dbReference type="PROSITE" id="PS50987">
    <property type="entry name" value="HTH_ARSR_2"/>
    <property type="match status" value="1"/>
</dbReference>
<dbReference type="SMART" id="SM00418">
    <property type="entry name" value="HTH_ARSR"/>
    <property type="match status" value="1"/>
</dbReference>
<dbReference type="InterPro" id="IPR036390">
    <property type="entry name" value="WH_DNA-bd_sf"/>
</dbReference>
<dbReference type="NCBIfam" id="NF033788">
    <property type="entry name" value="HTH_metalloreg"/>
    <property type="match status" value="1"/>
</dbReference>
<dbReference type="Gene3D" id="3.10.180.10">
    <property type="entry name" value="2,3-Dihydroxybiphenyl 1,2-Dioxygenase, domain 1"/>
    <property type="match status" value="1"/>
</dbReference>
<dbReference type="CDD" id="cd07263">
    <property type="entry name" value="VOC_like"/>
    <property type="match status" value="1"/>
</dbReference>
<feature type="domain" description="VOC" evidence="2">
    <location>
        <begin position="118"/>
        <end position="243"/>
    </location>
</feature>
<dbReference type="PROSITE" id="PS51819">
    <property type="entry name" value="VOC"/>
    <property type="match status" value="1"/>
</dbReference>
<dbReference type="Gene3D" id="1.10.10.10">
    <property type="entry name" value="Winged helix-like DNA-binding domain superfamily/Winged helix DNA-binding domain"/>
    <property type="match status" value="1"/>
</dbReference>
<dbReference type="CDD" id="cd00090">
    <property type="entry name" value="HTH_ARSR"/>
    <property type="match status" value="1"/>
</dbReference>
<proteinExistence type="predicted"/>